<evidence type="ECO:0008006" key="3">
    <source>
        <dbReference type="Google" id="ProtNLM"/>
    </source>
</evidence>
<sequence>MLTPDFDAIPMELQKEPRWVVWRDNKVPFCSTLLNSKASVINPDSWSSFNQTQTAYEEGGYLGLGFVLNGDGIVGIDLDKCVHAGEPSPAALQLLDRINCRYVEFSPSGTGLRGFGYVKGKPIAGTSGQLDGVNVELYANLRYLTVTGKAILNGPIASLSGFDDLANAVRGQLLQKRTEVNKGNLPSPSVQLLSSSVGTLTTNMPTEEGQRNRCLFDLARYLRGKMPDASKDELREVVMQWHHNAFNVIGTKDFAVSWADFLNAWEKIRYPFGSILQPVIDSIDHINPIPARILILGYQSTALRLIRICSALQIKQDPEPFFLGARLAGDLIGVHFVEAAKILKAFVKDDVLTLISTGSGRKASRYRMNLSMQEKSW</sequence>
<evidence type="ECO:0000313" key="1">
    <source>
        <dbReference type="EMBL" id="QJC56624.1"/>
    </source>
</evidence>
<name>A0A6H2HAK0_9BURK</name>
<dbReference type="RefSeq" id="WP_168922302.1">
    <property type="nucleotide sequence ID" value="NZ_CP051461.1"/>
</dbReference>
<gene>
    <name evidence="1" type="ORF">HC248_01932</name>
</gene>
<reference evidence="1 2" key="1">
    <citation type="submission" date="2020-04" db="EMBL/GenBank/DDBJ databases">
        <title>Complete genome of a Psychrophilic, Marine, Gas Vacuolate Bacterium Polaromonas vacuolata KCTC 22033T.</title>
        <authorList>
            <person name="Hwang K."/>
            <person name="Kim K.M."/>
        </authorList>
    </citation>
    <scope>NUCLEOTIDE SEQUENCE [LARGE SCALE GENOMIC DNA]</scope>
    <source>
        <strain evidence="1 2">KCTC 22033</strain>
    </source>
</reference>
<protein>
    <recommendedName>
        <fullName evidence="3">DNA primase/polymerase bifunctional N-terminal domain-containing protein</fullName>
    </recommendedName>
</protein>
<organism evidence="1 2">
    <name type="scientific">Polaromonas vacuolata</name>
    <dbReference type="NCBI Taxonomy" id="37448"/>
    <lineage>
        <taxon>Bacteria</taxon>
        <taxon>Pseudomonadati</taxon>
        <taxon>Pseudomonadota</taxon>
        <taxon>Betaproteobacteria</taxon>
        <taxon>Burkholderiales</taxon>
        <taxon>Comamonadaceae</taxon>
        <taxon>Polaromonas</taxon>
    </lineage>
</organism>
<dbReference type="EMBL" id="CP051461">
    <property type="protein sequence ID" value="QJC56624.1"/>
    <property type="molecule type" value="Genomic_DNA"/>
</dbReference>
<keyword evidence="2" id="KW-1185">Reference proteome</keyword>
<evidence type="ECO:0000313" key="2">
    <source>
        <dbReference type="Proteomes" id="UP000502041"/>
    </source>
</evidence>
<accession>A0A6H2HAK0</accession>
<dbReference type="Proteomes" id="UP000502041">
    <property type="component" value="Chromosome"/>
</dbReference>
<proteinExistence type="predicted"/>
<dbReference type="KEGG" id="pvac:HC248_01932"/>
<dbReference type="AlphaFoldDB" id="A0A6H2HAK0"/>